<dbReference type="RefSeq" id="WP_005937453.1">
    <property type="nucleotide sequence ID" value="NZ_CYXN01000021.1"/>
</dbReference>
<dbReference type="Proteomes" id="UP000095649">
    <property type="component" value="Unassembled WGS sequence"/>
</dbReference>
<feature type="transmembrane region" description="Helical" evidence="1">
    <location>
        <begin position="127"/>
        <end position="147"/>
    </location>
</feature>
<dbReference type="EMBL" id="NMTZ01000020">
    <property type="protein sequence ID" value="PDX83773.1"/>
    <property type="molecule type" value="Genomic_DNA"/>
</dbReference>
<reference evidence="2 5" key="1">
    <citation type="submission" date="2015-09" db="EMBL/GenBank/DDBJ databases">
        <authorList>
            <consortium name="Pathogen Informatics"/>
        </authorList>
    </citation>
    <scope>NUCLEOTIDE SEQUENCE [LARGE SCALE GENOMIC DNA]</scope>
    <source>
        <strain evidence="2 5">2789STDY5834970</strain>
    </source>
</reference>
<dbReference type="Pfam" id="PF22564">
    <property type="entry name" value="HAAS"/>
    <property type="match status" value="1"/>
</dbReference>
<dbReference type="Proteomes" id="UP000220480">
    <property type="component" value="Unassembled WGS sequence"/>
</dbReference>
<dbReference type="OrthoDB" id="2867550at2"/>
<keyword evidence="1" id="KW-0812">Transmembrane</keyword>
<proteinExistence type="predicted"/>
<dbReference type="Proteomes" id="UP000477010">
    <property type="component" value="Unassembled WGS sequence"/>
</dbReference>
<reference evidence="3 7" key="4">
    <citation type="journal article" date="2019" name="Nat. Med.">
        <title>A library of human gut bacterial isolates paired with longitudinal multiomics data enables mechanistic microbiome research.</title>
        <authorList>
            <person name="Poyet M."/>
            <person name="Groussin M."/>
            <person name="Gibbons S.M."/>
            <person name="Avila-Pacheco J."/>
            <person name="Jiang X."/>
            <person name="Kearney S.M."/>
            <person name="Perrotta A.R."/>
            <person name="Berdy B."/>
            <person name="Zhao S."/>
            <person name="Lieberman T.D."/>
            <person name="Swanson P.K."/>
            <person name="Smith M."/>
            <person name="Roesemann S."/>
            <person name="Alexander J.E."/>
            <person name="Rich S.A."/>
            <person name="Livny J."/>
            <person name="Vlamakis H."/>
            <person name="Clish C."/>
            <person name="Bullock K."/>
            <person name="Deik A."/>
            <person name="Scott J."/>
            <person name="Pierce K.A."/>
            <person name="Xavier R.J."/>
            <person name="Alm E.J."/>
        </authorList>
    </citation>
    <scope>NUCLEOTIDE SEQUENCE [LARGE SCALE GENOMIC DNA]</scope>
    <source>
        <strain evidence="3 7">BIOML-B9</strain>
    </source>
</reference>
<gene>
    <name evidence="4" type="ORF">CGS59_09150</name>
    <name evidence="2" type="ORF">ERS852582_02167</name>
    <name evidence="3" type="ORF">GKD85_13220</name>
</gene>
<keyword evidence="1" id="KW-0472">Membrane</keyword>
<evidence type="ECO:0000313" key="7">
    <source>
        <dbReference type="Proteomes" id="UP000477010"/>
    </source>
</evidence>
<evidence type="ECO:0000313" key="4">
    <source>
        <dbReference type="EMBL" id="PDX83773.1"/>
    </source>
</evidence>
<sequence length="152" mass="16435">MKEQYIKQVEKELSLTRKAKKEVVRDLNEVFASALEHGETEQQVIERLGTPKEFAENTAEQLGIDSAAPQKRKGIISSVAALVVAVAAFVIYATTQSGKVPDGAIGQADAMTNIQVEGAFGFDASQIILAVGVIAVTIAIIQIIRTVRKNRR</sequence>
<accession>A0A173ULQ6</accession>
<protein>
    <submittedName>
        <fullName evidence="3">DUF1700 domain-containing protein</fullName>
    </submittedName>
    <submittedName>
        <fullName evidence="2">Predicted membrane protein</fullName>
    </submittedName>
</protein>
<evidence type="ECO:0000313" key="5">
    <source>
        <dbReference type="Proteomes" id="UP000095649"/>
    </source>
</evidence>
<dbReference type="EMBL" id="CYXN01000021">
    <property type="protein sequence ID" value="CUN15107.1"/>
    <property type="molecule type" value="Genomic_DNA"/>
</dbReference>
<evidence type="ECO:0000313" key="6">
    <source>
        <dbReference type="Proteomes" id="UP000220480"/>
    </source>
</evidence>
<evidence type="ECO:0000313" key="2">
    <source>
        <dbReference type="EMBL" id="CUN15107.1"/>
    </source>
</evidence>
<reference evidence="4" key="3">
    <citation type="submission" date="2017-07" db="EMBL/GenBank/DDBJ databases">
        <authorList>
            <person name="Sun Z.S."/>
            <person name="Albrecht U."/>
            <person name="Echele G."/>
            <person name="Lee C.C."/>
        </authorList>
    </citation>
    <scope>NUCLEOTIDE SEQUENCE</scope>
    <source>
        <strain evidence="4">CNCM I 4644</strain>
    </source>
</reference>
<keyword evidence="1" id="KW-1133">Transmembrane helix</keyword>
<dbReference type="EMBL" id="WKQE01000023">
    <property type="protein sequence ID" value="MSC81745.1"/>
    <property type="molecule type" value="Genomic_DNA"/>
</dbReference>
<evidence type="ECO:0000256" key="1">
    <source>
        <dbReference type="SAM" id="Phobius"/>
    </source>
</evidence>
<feature type="transmembrane region" description="Helical" evidence="1">
    <location>
        <begin position="74"/>
        <end position="93"/>
    </location>
</feature>
<evidence type="ECO:0000313" key="3">
    <source>
        <dbReference type="EMBL" id="MSC81745.1"/>
    </source>
</evidence>
<name>A0A173ULQ6_9FIRM</name>
<reference evidence="4 6" key="2">
    <citation type="journal article" date="2017" name="Front. Microbiol.">
        <title>New Insights into the Diversity of the Genus Faecalibacterium.</title>
        <authorList>
            <person name="Benevides L."/>
            <person name="Burman S."/>
            <person name="Martin R."/>
            <person name="Robert V."/>
            <person name="Thomas M."/>
            <person name="Miquel S."/>
            <person name="Chain F."/>
            <person name="Sokol H."/>
            <person name="Bermudez-Humaran L.G."/>
            <person name="Morrison M."/>
            <person name="Langella P."/>
            <person name="Azevedo V.A."/>
            <person name="Chatel J.M."/>
            <person name="Soares S."/>
        </authorList>
    </citation>
    <scope>NUCLEOTIDE SEQUENCE [LARGE SCALE GENOMIC DNA]</scope>
    <source>
        <strain evidence="4 6">CNCM I 4644</strain>
    </source>
</reference>
<dbReference type="AlphaFoldDB" id="A0A173ULQ6"/>
<organism evidence="2 5">
    <name type="scientific">Faecalibacterium prausnitzii</name>
    <dbReference type="NCBI Taxonomy" id="853"/>
    <lineage>
        <taxon>Bacteria</taxon>
        <taxon>Bacillati</taxon>
        <taxon>Bacillota</taxon>
        <taxon>Clostridia</taxon>
        <taxon>Eubacteriales</taxon>
        <taxon>Oscillospiraceae</taxon>
        <taxon>Faecalibacterium</taxon>
    </lineage>
</organism>